<keyword evidence="4 9" id="KW-0812">Transmembrane</keyword>
<dbReference type="PANTHER" id="PTHR43531:SF14">
    <property type="entry name" value="METHYL-ACCEPTING CHEMOTAXIS PROTEIN I-RELATED"/>
    <property type="match status" value="1"/>
</dbReference>
<evidence type="ECO:0000256" key="6">
    <source>
        <dbReference type="ARBA" id="ARBA00023136"/>
    </source>
</evidence>
<keyword evidence="8" id="KW-0807">Transducer</keyword>
<dbReference type="GO" id="GO:0007165">
    <property type="term" value="P:signal transduction"/>
    <property type="evidence" value="ECO:0007669"/>
    <property type="project" value="UniProtKB-KW"/>
</dbReference>
<evidence type="ECO:0000256" key="4">
    <source>
        <dbReference type="ARBA" id="ARBA00022692"/>
    </source>
</evidence>
<reference evidence="12 13" key="1">
    <citation type="submission" date="2018-07" db="EMBL/GenBank/DDBJ databases">
        <title>Exploring interactions and the metabolic potential of the ultra-small soil bacteria Hylemonella gracilis.</title>
        <authorList>
            <person name="Tyc O."/>
            <person name="Kulkarni P."/>
            <person name="Gawehns F."/>
            <person name="Hundscheid M."/>
            <person name="Zweers H."/>
            <person name="Garbeva P."/>
        </authorList>
    </citation>
    <scope>NUCLEOTIDE SEQUENCE [LARGE SCALE GENOMIC DNA]</scope>
    <source>
        <strain evidence="12 13">NS1</strain>
    </source>
</reference>
<dbReference type="InterPro" id="IPR004089">
    <property type="entry name" value="MCPsignal_dom"/>
</dbReference>
<evidence type="ECO:0000313" key="13">
    <source>
        <dbReference type="Proteomes" id="UP000292939"/>
    </source>
</evidence>
<evidence type="ECO:0000256" key="5">
    <source>
        <dbReference type="ARBA" id="ARBA00022989"/>
    </source>
</evidence>
<dbReference type="InterPro" id="IPR003660">
    <property type="entry name" value="HAMP_dom"/>
</dbReference>
<feature type="transmembrane region" description="Helical" evidence="9">
    <location>
        <begin position="38"/>
        <end position="57"/>
    </location>
</feature>
<keyword evidence="5 9" id="KW-1133">Transmembrane helix</keyword>
<dbReference type="OrthoDB" id="9054408at2"/>
<dbReference type="PANTHER" id="PTHR43531">
    <property type="entry name" value="PROTEIN ICFG"/>
    <property type="match status" value="1"/>
</dbReference>
<evidence type="ECO:0000256" key="1">
    <source>
        <dbReference type="ARBA" id="ARBA00004651"/>
    </source>
</evidence>
<dbReference type="SUPFAM" id="SSF58104">
    <property type="entry name" value="Methyl-accepting chemotaxis protein (MCP) signaling domain"/>
    <property type="match status" value="1"/>
</dbReference>
<dbReference type="Proteomes" id="UP000292939">
    <property type="component" value="Chromosome"/>
</dbReference>
<dbReference type="GO" id="GO:0005886">
    <property type="term" value="C:plasma membrane"/>
    <property type="evidence" value="ECO:0007669"/>
    <property type="project" value="UniProtKB-SubCell"/>
</dbReference>
<dbReference type="GO" id="GO:0004888">
    <property type="term" value="F:transmembrane signaling receptor activity"/>
    <property type="evidence" value="ECO:0007669"/>
    <property type="project" value="TreeGrafter"/>
</dbReference>
<dbReference type="CDD" id="cd11386">
    <property type="entry name" value="MCP_signal"/>
    <property type="match status" value="1"/>
</dbReference>
<evidence type="ECO:0000256" key="9">
    <source>
        <dbReference type="SAM" id="Phobius"/>
    </source>
</evidence>
<evidence type="ECO:0000259" key="11">
    <source>
        <dbReference type="PROSITE" id="PS50885"/>
    </source>
</evidence>
<comment type="subcellular location">
    <subcellularLocation>
        <location evidence="1">Cell membrane</location>
        <topology evidence="1">Multi-pass membrane protein</topology>
    </subcellularLocation>
</comment>
<protein>
    <submittedName>
        <fullName evidence="12">Chemotaxis protein</fullName>
    </submittedName>
</protein>
<dbReference type="Pfam" id="PF00015">
    <property type="entry name" value="MCPsignal"/>
    <property type="match status" value="1"/>
</dbReference>
<dbReference type="InterPro" id="IPR051310">
    <property type="entry name" value="MCP_chemotaxis"/>
</dbReference>
<dbReference type="Pfam" id="PF17200">
    <property type="entry name" value="sCache_2"/>
    <property type="match status" value="1"/>
</dbReference>
<dbReference type="EMBL" id="CP031395">
    <property type="protein sequence ID" value="QBK06539.1"/>
    <property type="molecule type" value="Genomic_DNA"/>
</dbReference>
<evidence type="ECO:0000313" key="12">
    <source>
        <dbReference type="EMBL" id="QBK06539.1"/>
    </source>
</evidence>
<dbReference type="PROSITE" id="PS50111">
    <property type="entry name" value="CHEMOTAXIS_TRANSDUC_2"/>
    <property type="match status" value="1"/>
</dbReference>
<proteinExistence type="inferred from homology"/>
<evidence type="ECO:0000256" key="2">
    <source>
        <dbReference type="ARBA" id="ARBA00022475"/>
    </source>
</evidence>
<evidence type="ECO:0000259" key="10">
    <source>
        <dbReference type="PROSITE" id="PS50111"/>
    </source>
</evidence>
<sequence>MRRLPLLGKFLLLLLFMLLAVLAPWLGAGTVWAWEGSVLAGAVVLYLMASFHLSLSADMRRVVRLMEQASQGDLRGVTRTLGAAQGRDEVAALDRAVRGMVNSLSAMVARIRSNSALVAQAGQSLAYSSRELSERTEQQAANLEETASSVQEVAASVQGNAVATQQATAQAADVRGVAEGGAQAMTGVVHTVEASQGSAQRMNEIIGVIDGIAFQTNILALNAAVEAARAGEAGRGFAVVATEVRTLAQRSSDAAKEIRALILSSAGQVGESVAQIRAMGGDIGRIVEGIRGVSDRMNEISASSVAQSSSLSQITAAIQQLDEITQRNVSMVEHAVEQAVKLGERASTLAEAVASFRLQQGTADEALTLVRRAVAFRQQVTREAYPRGLTASDPNPSRGFHDRDMYVFALDRQGHYVAFGGNQAKVGTRVQDIPGVDGQGLLEAIVSQAEREPGWVEYDITNPVTGRVQTKMSYVQRVDDLYVGCGVYKELVAT</sequence>
<dbReference type="RefSeq" id="WP_131280243.1">
    <property type="nucleotide sequence ID" value="NZ_CP031395.1"/>
</dbReference>
<dbReference type="KEGG" id="hgr:DW355_11475"/>
<dbReference type="InterPro" id="IPR033480">
    <property type="entry name" value="sCache_2"/>
</dbReference>
<keyword evidence="2" id="KW-1003">Cell membrane</keyword>
<evidence type="ECO:0000256" key="7">
    <source>
        <dbReference type="ARBA" id="ARBA00029447"/>
    </source>
</evidence>
<keyword evidence="6 9" id="KW-0472">Membrane</keyword>
<accession>A0A4V1A2M2</accession>
<dbReference type="SMART" id="SM00283">
    <property type="entry name" value="MA"/>
    <property type="match status" value="1"/>
</dbReference>
<dbReference type="Gene3D" id="1.10.287.950">
    <property type="entry name" value="Methyl-accepting chemotaxis protein"/>
    <property type="match status" value="1"/>
</dbReference>
<comment type="similarity">
    <text evidence="7">Belongs to the methyl-accepting chemotaxis (MCP) protein family.</text>
</comment>
<feature type="domain" description="Methyl-accepting transducer" evidence="10">
    <location>
        <begin position="114"/>
        <end position="343"/>
    </location>
</feature>
<evidence type="ECO:0000256" key="8">
    <source>
        <dbReference type="PROSITE-ProRule" id="PRU00284"/>
    </source>
</evidence>
<evidence type="ECO:0000256" key="3">
    <source>
        <dbReference type="ARBA" id="ARBA00022481"/>
    </source>
</evidence>
<name>A0A4V1A2M2_9BURK</name>
<organism evidence="12 13">
    <name type="scientific">Hylemonella gracilis</name>
    <dbReference type="NCBI Taxonomy" id="80880"/>
    <lineage>
        <taxon>Bacteria</taxon>
        <taxon>Pseudomonadati</taxon>
        <taxon>Pseudomonadota</taxon>
        <taxon>Betaproteobacteria</taxon>
        <taxon>Burkholderiales</taxon>
        <taxon>Comamonadaceae</taxon>
        <taxon>Hylemonella</taxon>
    </lineage>
</organism>
<dbReference type="GO" id="GO:0006935">
    <property type="term" value="P:chemotaxis"/>
    <property type="evidence" value="ECO:0007669"/>
    <property type="project" value="TreeGrafter"/>
</dbReference>
<dbReference type="AlphaFoldDB" id="A0A4V1A2M2"/>
<feature type="domain" description="HAMP" evidence="11">
    <location>
        <begin position="53"/>
        <end position="109"/>
    </location>
</feature>
<dbReference type="PROSITE" id="PS50885">
    <property type="entry name" value="HAMP"/>
    <property type="match status" value="1"/>
</dbReference>
<keyword evidence="3" id="KW-0488">Methylation</keyword>
<gene>
    <name evidence="12" type="ORF">DW355_11475</name>
</gene>